<evidence type="ECO:0000313" key="2">
    <source>
        <dbReference type="EMBL" id="QOY54443.1"/>
    </source>
</evidence>
<feature type="signal peptide" evidence="1">
    <location>
        <begin position="1"/>
        <end position="22"/>
    </location>
</feature>
<protein>
    <recommendedName>
        <fullName evidence="4">TIGR03016 family PEP-CTERM system-associated outer membrane protein</fullName>
    </recommendedName>
</protein>
<dbReference type="EMBL" id="CP054493">
    <property type="protein sequence ID" value="QOY54443.1"/>
    <property type="molecule type" value="Genomic_DNA"/>
</dbReference>
<keyword evidence="1" id="KW-0732">Signal</keyword>
<evidence type="ECO:0000313" key="3">
    <source>
        <dbReference type="Proteomes" id="UP000593836"/>
    </source>
</evidence>
<evidence type="ECO:0000256" key="1">
    <source>
        <dbReference type="SAM" id="SignalP"/>
    </source>
</evidence>
<evidence type="ECO:0008006" key="4">
    <source>
        <dbReference type="Google" id="ProtNLM"/>
    </source>
</evidence>
<dbReference type="AlphaFoldDB" id="A0A7S7LZQ1"/>
<dbReference type="Proteomes" id="UP000593836">
    <property type="component" value="Chromosome"/>
</dbReference>
<keyword evidence="3" id="KW-1185">Reference proteome</keyword>
<reference evidence="2 3" key="1">
    <citation type="submission" date="2020-05" db="EMBL/GenBank/DDBJ databases">
        <title>Sulfurimonas marisnigri, sp. nov., and Sulfurimonas baltica, sp. nov., manganese oxide reducing chemolithoautotrophs of the class Epsilonproteobacteria isolated from the pelagic redoxclines of the Black and Baltic Seas and emended description of the genus Sulfurimonas.</title>
        <authorList>
            <person name="Henkel J.V."/>
            <person name="Laudan C."/>
            <person name="Werner J."/>
            <person name="Neu T."/>
            <person name="Plewe S."/>
            <person name="Sproer C."/>
            <person name="Bunk B."/>
            <person name="Schulz-Vogt H.N."/>
        </authorList>
    </citation>
    <scope>NUCLEOTIDE SEQUENCE [LARGE SCALE GENOMIC DNA]</scope>
    <source>
        <strain evidence="2 3">SoZ1</strain>
    </source>
</reference>
<proteinExistence type="predicted"/>
<organism evidence="2 3">
    <name type="scientific">Candidatus Sulfurimonas marisnigri</name>
    <dbReference type="NCBI Taxonomy" id="2740405"/>
    <lineage>
        <taxon>Bacteria</taxon>
        <taxon>Pseudomonadati</taxon>
        <taxon>Campylobacterota</taxon>
        <taxon>Epsilonproteobacteria</taxon>
        <taxon>Campylobacterales</taxon>
        <taxon>Sulfurimonadaceae</taxon>
        <taxon>Sulfurimonas</taxon>
    </lineage>
</organism>
<name>A0A7S7LZQ1_9BACT</name>
<gene>
    <name evidence="2" type="ORF">HUE87_11280</name>
</gene>
<dbReference type="RefSeq" id="WP_194366488.1">
    <property type="nucleotide sequence ID" value="NZ_CP054493.1"/>
</dbReference>
<dbReference type="KEGG" id="smas:HUE87_11280"/>
<feature type="chain" id="PRO_5032542915" description="TIGR03016 family PEP-CTERM system-associated outer membrane protein" evidence="1">
    <location>
        <begin position="23"/>
        <end position="597"/>
    </location>
</feature>
<accession>A0A7S7LZQ1</accession>
<sequence length="597" mass="67063">MMKNFCLTFVCLVLICSPVVLAKNHPDKGLSGNIEFNYEDDQSETQDYKNSEETFTQKYKLLYDGNVYHPKILQYKVYGSLDYSDLKQNDSMSNIKNDNSSQSNNYGGDFSFLKSTKVPFSIGYSKFTEPSIEIGVDANSTSIYYLRTIENYNFGGSVDLGKFGLNYYLNESKNKKNSSNTSEKETDAKYGVNLNYKGTGQSFKLGFLNNIRKVDTNNVNSNAIDSEDNVVDFSYSYYPSQSFKLDTSLLYQSTTIDNNVSNLETKVAYGNIVLNWKPNKDILGSIGLDIVNTDYSPYDYNNISNPTEGSNSISTINLNQMFSYNILPGLLVGQNASYFTTQDDIYMNKRAMFNLITTYSKTINLFNQRNIITTSSLVGNVVSNTTERFDENQTSAEEDSLDKTLTLSLRASLRENLPRLRSNGTIVTSYNRVMQSQEDSSDTWRTSVNLETYLGYLTNKFVASYQLKQGTTVVSYGNNSNLSYNRRIGLRSTISASAGYTYDSLITEDVSSDISSANSSLNFQYVGRKLSIQSNARALNNFTAKQVSYGGGASMKYVAGKTIFTLSYDYMYSMTVGSIKDTYTSRGIMRAKLVRNF</sequence>